<comment type="caution">
    <text evidence="1">The sequence shown here is derived from an EMBL/GenBank/DDBJ whole genome shotgun (WGS) entry which is preliminary data.</text>
</comment>
<reference evidence="1 2" key="1">
    <citation type="submission" date="2020-04" db="EMBL/GenBank/DDBJ databases">
        <title>Description of novel Gluconacetobacter.</title>
        <authorList>
            <person name="Sombolestani A."/>
        </authorList>
    </citation>
    <scope>NUCLEOTIDE SEQUENCE [LARGE SCALE GENOMIC DNA]</scope>
    <source>
        <strain evidence="1 2">LMG 27724</strain>
    </source>
</reference>
<dbReference type="EMBL" id="JABEQE010000019">
    <property type="protein sequence ID" value="MBB2173734.1"/>
    <property type="molecule type" value="Genomic_DNA"/>
</dbReference>
<name>A0A7W4J342_9PROT</name>
<gene>
    <name evidence="1" type="ORF">HLH35_16700</name>
</gene>
<sequence length="53" mass="5836">MIIEIETPKTSIPIMSGFHFPEAFPLAFPLREKIGCPDAWIRSRPVALPAGAD</sequence>
<dbReference type="Proteomes" id="UP000577891">
    <property type="component" value="Unassembled WGS sequence"/>
</dbReference>
<proteinExistence type="predicted"/>
<accession>A0A7W4J342</accession>
<dbReference type="RefSeq" id="WP_182980216.1">
    <property type="nucleotide sequence ID" value="NZ_BAABGB010000054.1"/>
</dbReference>
<protein>
    <submittedName>
        <fullName evidence="1">Uncharacterized protein</fullName>
    </submittedName>
</protein>
<dbReference type="AlphaFoldDB" id="A0A7W4J342"/>
<evidence type="ECO:0000313" key="2">
    <source>
        <dbReference type="Proteomes" id="UP000577891"/>
    </source>
</evidence>
<keyword evidence="2" id="KW-1185">Reference proteome</keyword>
<evidence type="ECO:0000313" key="1">
    <source>
        <dbReference type="EMBL" id="MBB2173734.1"/>
    </source>
</evidence>
<organism evidence="1 2">
    <name type="scientific">Gluconacetobacter asukensis</name>
    <dbReference type="NCBI Taxonomy" id="1017181"/>
    <lineage>
        <taxon>Bacteria</taxon>
        <taxon>Pseudomonadati</taxon>
        <taxon>Pseudomonadota</taxon>
        <taxon>Alphaproteobacteria</taxon>
        <taxon>Acetobacterales</taxon>
        <taxon>Acetobacteraceae</taxon>
        <taxon>Gluconacetobacter</taxon>
    </lineage>
</organism>